<evidence type="ECO:0000313" key="2">
    <source>
        <dbReference type="Proteomes" id="UP000030686"/>
    </source>
</evidence>
<dbReference type="OrthoDB" id="4485682at2759"/>
<evidence type="ECO:0000313" key="1">
    <source>
        <dbReference type="EMBL" id="CDM36913.1"/>
    </source>
</evidence>
<name>W6QJD0_PENRF</name>
<proteinExistence type="predicted"/>
<reference evidence="1" key="1">
    <citation type="journal article" date="2014" name="Nat. Commun.">
        <title>Multiple recent horizontal transfers of a large genomic region in cheese making fungi.</title>
        <authorList>
            <person name="Cheeseman K."/>
            <person name="Ropars J."/>
            <person name="Renault P."/>
            <person name="Dupont J."/>
            <person name="Gouzy J."/>
            <person name="Branca A."/>
            <person name="Abraham A.L."/>
            <person name="Ceppi M."/>
            <person name="Conseiller E."/>
            <person name="Debuchy R."/>
            <person name="Malagnac F."/>
            <person name="Goarin A."/>
            <person name="Silar P."/>
            <person name="Lacoste S."/>
            <person name="Sallet E."/>
            <person name="Bensimon A."/>
            <person name="Giraud T."/>
            <person name="Brygoo Y."/>
        </authorList>
    </citation>
    <scope>NUCLEOTIDE SEQUENCE [LARGE SCALE GENOMIC DNA]</scope>
    <source>
        <strain evidence="1">FM164</strain>
    </source>
</reference>
<dbReference type="OMA" id="FKLFARR"/>
<dbReference type="Proteomes" id="UP000030686">
    <property type="component" value="Unassembled WGS sequence"/>
</dbReference>
<keyword evidence="2" id="KW-1185">Reference proteome</keyword>
<dbReference type="AlphaFoldDB" id="W6QJD0"/>
<dbReference type="EMBL" id="HG792019">
    <property type="protein sequence ID" value="CDM36913.1"/>
    <property type="molecule type" value="Genomic_DNA"/>
</dbReference>
<dbReference type="PANTHER" id="PTHR37535:SF4">
    <property type="entry name" value="FLUG DOMAIN-CONTAINING PROTEIN"/>
    <property type="match status" value="1"/>
</dbReference>
<gene>
    <name evidence="1" type="ORF">PROQFM164_S05g000746</name>
</gene>
<accession>W6QJD0</accession>
<sequence>MATVSAPPAQVDHQFWTDPILCEETTLIGIAVVERYWRKYYIQSNHNYVDYLLLEDQAIYVNFFDWMFKTSRKKALQSYDEYWRRLYQYFKLFARRSVSNDIYKQIQRVQLLFLF</sequence>
<organism evidence="1 2">
    <name type="scientific">Penicillium roqueforti (strain FM164)</name>
    <dbReference type="NCBI Taxonomy" id="1365484"/>
    <lineage>
        <taxon>Eukaryota</taxon>
        <taxon>Fungi</taxon>
        <taxon>Dikarya</taxon>
        <taxon>Ascomycota</taxon>
        <taxon>Pezizomycotina</taxon>
        <taxon>Eurotiomycetes</taxon>
        <taxon>Eurotiomycetidae</taxon>
        <taxon>Eurotiales</taxon>
        <taxon>Aspergillaceae</taxon>
        <taxon>Penicillium</taxon>
    </lineage>
</organism>
<protein>
    <submittedName>
        <fullName evidence="1">Uncharacterized protein</fullName>
    </submittedName>
</protein>
<dbReference type="STRING" id="1365484.W6QJD0"/>
<dbReference type="PANTHER" id="PTHR37535">
    <property type="entry name" value="FLUG DOMAIN PROTEIN"/>
    <property type="match status" value="1"/>
</dbReference>